<dbReference type="STRING" id="470826.SAMN04488027_10836"/>
<evidence type="ECO:0000256" key="1">
    <source>
        <dbReference type="ARBA" id="ARBA00008005"/>
    </source>
</evidence>
<evidence type="ECO:0008006" key="6">
    <source>
        <dbReference type="Google" id="ProtNLM"/>
    </source>
</evidence>
<proteinExistence type="inferred from homology"/>
<dbReference type="Gene3D" id="3.40.50.11780">
    <property type="match status" value="1"/>
</dbReference>
<dbReference type="Pfam" id="PF17482">
    <property type="entry name" value="Phage_sheath_1C"/>
    <property type="match status" value="1"/>
</dbReference>
<organism evidence="4 5">
    <name type="scientific">Psychroflexus sediminis</name>
    <dbReference type="NCBI Taxonomy" id="470826"/>
    <lineage>
        <taxon>Bacteria</taxon>
        <taxon>Pseudomonadati</taxon>
        <taxon>Bacteroidota</taxon>
        <taxon>Flavobacteriia</taxon>
        <taxon>Flavobacteriales</taxon>
        <taxon>Flavobacteriaceae</taxon>
        <taxon>Psychroflexus</taxon>
    </lineage>
</organism>
<dbReference type="InterPro" id="IPR052042">
    <property type="entry name" value="Tail_sheath_structural"/>
</dbReference>
<dbReference type="RefSeq" id="WP_093368114.1">
    <property type="nucleotide sequence ID" value="NZ_FNCW01000008.1"/>
</dbReference>
<keyword evidence="5" id="KW-1185">Reference proteome</keyword>
<name>A0A1G7XD04_9FLAO</name>
<dbReference type="AlphaFoldDB" id="A0A1G7XD04"/>
<dbReference type="OrthoDB" id="9767864at2"/>
<dbReference type="PANTHER" id="PTHR35861:SF1">
    <property type="entry name" value="PHAGE TAIL SHEATH PROTEIN"/>
    <property type="match status" value="1"/>
</dbReference>
<dbReference type="Pfam" id="PF04984">
    <property type="entry name" value="Phage_sheath_1"/>
    <property type="match status" value="1"/>
</dbReference>
<dbReference type="Proteomes" id="UP000199296">
    <property type="component" value="Unassembled WGS sequence"/>
</dbReference>
<dbReference type="InterPro" id="IPR035089">
    <property type="entry name" value="Phage_sheath_subtilisin"/>
</dbReference>
<evidence type="ECO:0000259" key="2">
    <source>
        <dbReference type="Pfam" id="PF04984"/>
    </source>
</evidence>
<accession>A0A1G7XD04</accession>
<feature type="domain" description="Tail sheath protein C-terminal" evidence="3">
    <location>
        <begin position="375"/>
        <end position="481"/>
    </location>
</feature>
<feature type="domain" description="Tail sheath protein subtilisin-like" evidence="2">
    <location>
        <begin position="279"/>
        <end position="371"/>
    </location>
</feature>
<comment type="similarity">
    <text evidence="1">Belongs to the myoviridae tail sheath protein family.</text>
</comment>
<protein>
    <recommendedName>
        <fullName evidence="6">Tail sheath protein C-terminal domain-containing protein</fullName>
    </recommendedName>
</protein>
<evidence type="ECO:0000313" key="5">
    <source>
        <dbReference type="Proteomes" id="UP000199296"/>
    </source>
</evidence>
<dbReference type="EMBL" id="FNCW01000008">
    <property type="protein sequence ID" value="SDG82122.1"/>
    <property type="molecule type" value="Genomic_DNA"/>
</dbReference>
<reference evidence="4 5" key="1">
    <citation type="submission" date="2016-10" db="EMBL/GenBank/DDBJ databases">
        <authorList>
            <person name="de Groot N.N."/>
        </authorList>
    </citation>
    <scope>NUCLEOTIDE SEQUENCE [LARGE SCALE GENOMIC DNA]</scope>
    <source>
        <strain evidence="4 5">DSM 19803</strain>
    </source>
</reference>
<dbReference type="InterPro" id="IPR020287">
    <property type="entry name" value="Tail_sheath_C"/>
</dbReference>
<evidence type="ECO:0000313" key="4">
    <source>
        <dbReference type="EMBL" id="SDG82122.1"/>
    </source>
</evidence>
<sequence>MAKTSNLPHTIPSVETAVPAFVGYTQKAEADGLSLLLKPTRISSILEYESYFGGRSSIENITVILGDAPARGVKEINISNTEHYLMYDSLRLFFNNEGRDCFIVSVGFYGTAPSYGDEADPYNLGLRNGLKALETYDEPSLILFPDAVNVVTDGNDDPAFYHLQQMALQQCAELQDRFCIFDLKENISGAYDLAVKNLRYRIGTSNLKFAAVYSPFLVSSFHKDPKLSSFENSIYNSAGESLSLLELCFTSAETDLLNTYSEASDEETRIALQVMLYQGTGVIAQIATAIKKKLGTLPPSGAIAGLYAMVDSSRGVWKAPANVSINGILGLTKEISNDEQANLNVHHSGKSINVIRSFPEKGVLVWGARTLAGNDNEWRYVPVRRFVTMVEESVKKACAPFMFEPNDAGTWARVRALIEDYLSGLWRDGALAGAKPEQAFFVKVDLGESMTAQDIVEGQMNIEIGLSVVRPAEFIIIRFSLQMVES</sequence>
<dbReference type="PANTHER" id="PTHR35861">
    <property type="match status" value="1"/>
</dbReference>
<gene>
    <name evidence="4" type="ORF">SAMN04488027_10836</name>
</gene>
<evidence type="ECO:0000259" key="3">
    <source>
        <dbReference type="Pfam" id="PF17482"/>
    </source>
</evidence>